<name>A0A0C9X365_9AGAR</name>
<dbReference type="InterPro" id="IPR014811">
    <property type="entry name" value="ArgoL1"/>
</dbReference>
<feature type="domain" description="Piwi" evidence="3">
    <location>
        <begin position="548"/>
        <end position="866"/>
    </location>
</feature>
<dbReference type="Pfam" id="PF16486">
    <property type="entry name" value="ArgoN"/>
    <property type="match status" value="1"/>
</dbReference>
<dbReference type="SUPFAM" id="SSF101690">
    <property type="entry name" value="PAZ domain"/>
    <property type="match status" value="1"/>
</dbReference>
<dbReference type="Pfam" id="PF16488">
    <property type="entry name" value="ArgoL2"/>
    <property type="match status" value="1"/>
</dbReference>
<dbReference type="PANTHER" id="PTHR22891">
    <property type="entry name" value="EUKARYOTIC TRANSLATION INITIATION FACTOR 2C"/>
    <property type="match status" value="1"/>
</dbReference>
<dbReference type="EMBL" id="KN838746">
    <property type="protein sequence ID" value="KIJ95708.1"/>
    <property type="molecule type" value="Genomic_DNA"/>
</dbReference>
<dbReference type="GO" id="GO:0003723">
    <property type="term" value="F:RNA binding"/>
    <property type="evidence" value="ECO:0007669"/>
    <property type="project" value="InterPro"/>
</dbReference>
<evidence type="ECO:0000313" key="4">
    <source>
        <dbReference type="EMBL" id="KIJ95708.1"/>
    </source>
</evidence>
<dbReference type="Pfam" id="PF08699">
    <property type="entry name" value="ArgoL1"/>
    <property type="match status" value="1"/>
</dbReference>
<feature type="domain" description="PAZ" evidence="2">
    <location>
        <begin position="259"/>
        <end position="371"/>
    </location>
</feature>
<dbReference type="Gene3D" id="3.40.50.2300">
    <property type="match status" value="1"/>
</dbReference>
<dbReference type="AlphaFoldDB" id="A0A0C9X365"/>
<dbReference type="HOGENOM" id="CLU_004544_4_3_1"/>
<dbReference type="CDD" id="cd04657">
    <property type="entry name" value="Piwi_ago-like"/>
    <property type="match status" value="1"/>
</dbReference>
<dbReference type="Pfam" id="PF02170">
    <property type="entry name" value="PAZ"/>
    <property type="match status" value="1"/>
</dbReference>
<dbReference type="CDD" id="cd02846">
    <property type="entry name" value="PAZ_argonaute_like"/>
    <property type="match status" value="1"/>
</dbReference>
<dbReference type="Pfam" id="PF02171">
    <property type="entry name" value="Piwi"/>
    <property type="match status" value="1"/>
</dbReference>
<dbReference type="InterPro" id="IPR045246">
    <property type="entry name" value="Piwi_ago-like"/>
</dbReference>
<dbReference type="OrthoDB" id="10252740at2759"/>
<dbReference type="InterPro" id="IPR036397">
    <property type="entry name" value="RNaseH_sf"/>
</dbReference>
<dbReference type="InterPro" id="IPR032473">
    <property type="entry name" value="Argonaute_Mid_dom"/>
</dbReference>
<dbReference type="PROSITE" id="PS50822">
    <property type="entry name" value="PIWI"/>
    <property type="match status" value="1"/>
</dbReference>
<dbReference type="Gene3D" id="3.30.420.10">
    <property type="entry name" value="Ribonuclease H-like superfamily/Ribonuclease H"/>
    <property type="match status" value="1"/>
</dbReference>
<dbReference type="PROSITE" id="PS50821">
    <property type="entry name" value="PAZ"/>
    <property type="match status" value="1"/>
</dbReference>
<dbReference type="InterPro" id="IPR012337">
    <property type="entry name" value="RNaseH-like_sf"/>
</dbReference>
<dbReference type="InterPro" id="IPR003100">
    <property type="entry name" value="PAZ_dom"/>
</dbReference>
<accession>A0A0C9X365</accession>
<dbReference type="InterPro" id="IPR036085">
    <property type="entry name" value="PAZ_dom_sf"/>
</dbReference>
<dbReference type="InterPro" id="IPR003165">
    <property type="entry name" value="Piwi"/>
</dbReference>
<organism evidence="4 5">
    <name type="scientific">Laccaria amethystina LaAM-08-1</name>
    <dbReference type="NCBI Taxonomy" id="1095629"/>
    <lineage>
        <taxon>Eukaryota</taxon>
        <taxon>Fungi</taxon>
        <taxon>Dikarya</taxon>
        <taxon>Basidiomycota</taxon>
        <taxon>Agaricomycotina</taxon>
        <taxon>Agaricomycetes</taxon>
        <taxon>Agaricomycetidae</taxon>
        <taxon>Agaricales</taxon>
        <taxon>Agaricineae</taxon>
        <taxon>Hydnangiaceae</taxon>
        <taxon>Laccaria</taxon>
    </lineage>
</organism>
<proteinExistence type="predicted"/>
<evidence type="ECO:0000259" key="3">
    <source>
        <dbReference type="PROSITE" id="PS50822"/>
    </source>
</evidence>
<dbReference type="SMART" id="SM01163">
    <property type="entry name" value="DUF1785"/>
    <property type="match status" value="1"/>
</dbReference>
<evidence type="ECO:0008006" key="6">
    <source>
        <dbReference type="Google" id="ProtNLM"/>
    </source>
</evidence>
<dbReference type="InterPro" id="IPR032474">
    <property type="entry name" value="Argonaute_N"/>
</dbReference>
<feature type="region of interest" description="Disordered" evidence="1">
    <location>
        <begin position="1"/>
        <end position="40"/>
    </location>
</feature>
<dbReference type="Proteomes" id="UP000054477">
    <property type="component" value="Unassembled WGS sequence"/>
</dbReference>
<sequence>MPPRIASNRGGRGGGRGPARGGPGRGAGRGGTQVGPSIADSVTTVGVKRRDYGTDGSAIRIRVNAFVASIPQSKIYHYDVIDPSKLPARFNMELVKLLQASQPTIFTPLVVYDGRANIFAPRRLPLGDTNSREFHVSLPQANGGHNPTKPPKVYKIKLTLVADINPEVLDRFVNGQQSNDNIVLTAIMALNNVIRQEPNLNNPFNVRSFFTEREKRDIGGGIELWRGYFQSVRPSIGRLLVNVDIATGMMYKEGPLLNLCMDFLRDRGLQSNSPNALSPPGFPDSERIRLQRFISGMRVIVETTGDRKRVIRGLSKAGANQLSFTLRDGTVMTVAQYFQQQLGRPLRFPGAVCVEVGASALIPLEVCKVPKGQIIRKQIPPTKTKDLVEFSTKRPDERLRSIMEGVDMLQYGQSQYIRDFGMTITTNTGPLEVSARVLKPPSLKYGVGSKQVVVTPKGGAWNMVDKRFYAPAAIKAWVILIYETERRFSSRDCQDMIKGFLSACDDVGIKVEVRDPIVKYENGQGNILTHFGNIGKQCVAKAKCPPTLIVAVLPDNVGDLYSAIKHHGDIRFGVATQCLKSHKCSRAKEQYWKNVTLKVNVKLGGINVVPSSTELSDPANPTIVIGTPSLITTGIVTFYLSGADTAHPAPGTQDRPSFTSVVANVDTNVAKYVASTRVQKSRQEIITDLKEMCKDVLKLYEDYQTKVEKKAGKPKRLIFFRDGVSEGQFGHVLSQELPLIQEACRELKMSPKITLIVVGKRHHIRLFPEEQADRSGNCPAGTVADRGIAHPTEFDFYLQSHGGLLGTSRPAHYSVLHDENDFNSNTLQAFSFALCHVYARATRSVSIPAPVYYADLVCGRAKNHYDPEGTLDFSESATQTVDSGQADATLEAFKTGFKQVHQYHRMRMYFS</sequence>
<evidence type="ECO:0000313" key="5">
    <source>
        <dbReference type="Proteomes" id="UP000054477"/>
    </source>
</evidence>
<reference evidence="4 5" key="1">
    <citation type="submission" date="2014-04" db="EMBL/GenBank/DDBJ databases">
        <authorList>
            <consortium name="DOE Joint Genome Institute"/>
            <person name="Kuo A."/>
            <person name="Kohler A."/>
            <person name="Nagy L.G."/>
            <person name="Floudas D."/>
            <person name="Copeland A."/>
            <person name="Barry K.W."/>
            <person name="Cichocki N."/>
            <person name="Veneault-Fourrey C."/>
            <person name="LaButti K."/>
            <person name="Lindquist E.A."/>
            <person name="Lipzen A."/>
            <person name="Lundell T."/>
            <person name="Morin E."/>
            <person name="Murat C."/>
            <person name="Sun H."/>
            <person name="Tunlid A."/>
            <person name="Henrissat B."/>
            <person name="Grigoriev I.V."/>
            <person name="Hibbett D.S."/>
            <person name="Martin F."/>
            <person name="Nordberg H.P."/>
            <person name="Cantor M.N."/>
            <person name="Hua S.X."/>
        </authorList>
    </citation>
    <scope>NUCLEOTIDE SEQUENCE [LARGE SCALE GENOMIC DNA]</scope>
    <source>
        <strain evidence="4 5">LaAM-08-1</strain>
    </source>
</reference>
<evidence type="ECO:0000256" key="1">
    <source>
        <dbReference type="SAM" id="MobiDB-lite"/>
    </source>
</evidence>
<keyword evidence="5" id="KW-1185">Reference proteome</keyword>
<protein>
    <recommendedName>
        <fullName evidence="6">Argonaute-like protein</fullName>
    </recommendedName>
</protein>
<dbReference type="Gene3D" id="2.170.260.10">
    <property type="entry name" value="paz domain"/>
    <property type="match status" value="1"/>
</dbReference>
<evidence type="ECO:0000259" key="2">
    <source>
        <dbReference type="PROSITE" id="PS50821"/>
    </source>
</evidence>
<dbReference type="Pfam" id="PF16487">
    <property type="entry name" value="ArgoMid"/>
    <property type="match status" value="1"/>
</dbReference>
<dbReference type="SUPFAM" id="SSF53098">
    <property type="entry name" value="Ribonuclease H-like"/>
    <property type="match status" value="1"/>
</dbReference>
<feature type="compositionally biased region" description="Gly residues" evidence="1">
    <location>
        <begin position="10"/>
        <end position="33"/>
    </location>
</feature>
<dbReference type="STRING" id="1095629.A0A0C9X365"/>
<gene>
    <name evidence="4" type="ORF">K443DRAFT_321843</name>
</gene>
<reference evidence="5" key="2">
    <citation type="submission" date="2015-01" db="EMBL/GenBank/DDBJ databases">
        <title>Evolutionary Origins and Diversification of the Mycorrhizal Mutualists.</title>
        <authorList>
            <consortium name="DOE Joint Genome Institute"/>
            <consortium name="Mycorrhizal Genomics Consortium"/>
            <person name="Kohler A."/>
            <person name="Kuo A."/>
            <person name="Nagy L.G."/>
            <person name="Floudas D."/>
            <person name="Copeland A."/>
            <person name="Barry K.W."/>
            <person name="Cichocki N."/>
            <person name="Veneault-Fourrey C."/>
            <person name="LaButti K."/>
            <person name="Lindquist E.A."/>
            <person name="Lipzen A."/>
            <person name="Lundell T."/>
            <person name="Morin E."/>
            <person name="Murat C."/>
            <person name="Riley R."/>
            <person name="Ohm R."/>
            <person name="Sun H."/>
            <person name="Tunlid A."/>
            <person name="Henrissat B."/>
            <person name="Grigoriev I.V."/>
            <person name="Hibbett D.S."/>
            <person name="Martin F."/>
        </authorList>
    </citation>
    <scope>NUCLEOTIDE SEQUENCE [LARGE SCALE GENOMIC DNA]</scope>
    <source>
        <strain evidence="5">LaAM-08-1</strain>
    </source>
</reference>
<dbReference type="InterPro" id="IPR032472">
    <property type="entry name" value="ArgoL2"/>
</dbReference>
<dbReference type="SMART" id="SM00950">
    <property type="entry name" value="Piwi"/>
    <property type="match status" value="1"/>
</dbReference>